<feature type="compositionally biased region" description="Basic residues" evidence="1">
    <location>
        <begin position="1"/>
        <end position="12"/>
    </location>
</feature>
<protein>
    <recommendedName>
        <fullName evidence="5">Integral membrane protein</fullName>
    </recommendedName>
</protein>
<accession>A0A919B684</accession>
<organism evidence="3 4">
    <name type="scientific">Streptomyces mashuensis</name>
    <dbReference type="NCBI Taxonomy" id="33904"/>
    <lineage>
        <taxon>Bacteria</taxon>
        <taxon>Bacillati</taxon>
        <taxon>Actinomycetota</taxon>
        <taxon>Actinomycetes</taxon>
        <taxon>Kitasatosporales</taxon>
        <taxon>Streptomycetaceae</taxon>
        <taxon>Streptomyces</taxon>
    </lineage>
</organism>
<feature type="transmembrane region" description="Helical" evidence="2">
    <location>
        <begin position="196"/>
        <end position="214"/>
    </location>
</feature>
<feature type="compositionally biased region" description="Pro residues" evidence="1">
    <location>
        <begin position="14"/>
        <end position="27"/>
    </location>
</feature>
<dbReference type="NCBIfam" id="NF038391">
    <property type="entry name" value="streptophobe"/>
    <property type="match status" value="1"/>
</dbReference>
<comment type="caution">
    <text evidence="3">The sequence shown here is derived from an EMBL/GenBank/DDBJ whole genome shotgun (WGS) entry which is preliminary data.</text>
</comment>
<evidence type="ECO:0000256" key="1">
    <source>
        <dbReference type="SAM" id="MobiDB-lite"/>
    </source>
</evidence>
<evidence type="ECO:0000313" key="3">
    <source>
        <dbReference type="EMBL" id="GHF59318.1"/>
    </source>
</evidence>
<keyword evidence="2" id="KW-1133">Transmembrane helix</keyword>
<sequence length="457" mass="45808">MTARHPVYRGRVNRPPPPRPAPAPAPPARGAAGELRAWADALVAVAAGCVAMFAVAAAGLWAAGARALPAGAFPAVLAATLVAAVGGTLELSGDVGFLGGSAATLEVVPLSVTVAGALATGVVFLLPLRHRAVAGGGELLARAARTAVVWLVALAFIAGAARFSFRVRVGQDFLDELGAALDITPTVGFHAPLGSALGHGALWLLGVLVVAVAVSRGTPLPRRLLRLQGALRPPAFAMVVVLLGYVVLGLVIGLVTAFTHDDPSRTAAILLLGLPNLAWMAFGVGLGGAWEGRVPGDIGLPVPHALAAVLRGNGRGTSTVDLAALSEQDGRAWVLAAVAGLALLTAGLLTAFRSPAGTPAWRVAVRLGVVAALTLLVVGLATEVSARYGLAVLGLGDLTDFGGEVRLWAHLGRLVGLGLLWGLVAGFTGGLCAKAAAGRRLGRAEAADGQGPGAGGW</sequence>
<evidence type="ECO:0000256" key="2">
    <source>
        <dbReference type="SAM" id="Phobius"/>
    </source>
</evidence>
<dbReference type="EMBL" id="BNBD01000010">
    <property type="protein sequence ID" value="GHF59318.1"/>
    <property type="molecule type" value="Genomic_DNA"/>
</dbReference>
<name>A0A919B684_9ACTN</name>
<feature type="transmembrane region" description="Helical" evidence="2">
    <location>
        <begin position="364"/>
        <end position="390"/>
    </location>
</feature>
<feature type="transmembrane region" description="Helical" evidence="2">
    <location>
        <begin position="70"/>
        <end position="87"/>
    </location>
</feature>
<feature type="transmembrane region" description="Helical" evidence="2">
    <location>
        <begin position="410"/>
        <end position="433"/>
    </location>
</feature>
<dbReference type="AlphaFoldDB" id="A0A919B684"/>
<feature type="region of interest" description="Disordered" evidence="1">
    <location>
        <begin position="1"/>
        <end position="29"/>
    </location>
</feature>
<keyword evidence="2" id="KW-0812">Transmembrane</keyword>
<evidence type="ECO:0008006" key="5">
    <source>
        <dbReference type="Google" id="ProtNLM"/>
    </source>
</evidence>
<dbReference type="Proteomes" id="UP000638313">
    <property type="component" value="Unassembled WGS sequence"/>
</dbReference>
<dbReference type="InterPro" id="IPR047724">
    <property type="entry name" value="Streptophobe"/>
</dbReference>
<evidence type="ECO:0000313" key="4">
    <source>
        <dbReference type="Proteomes" id="UP000638313"/>
    </source>
</evidence>
<feature type="transmembrane region" description="Helical" evidence="2">
    <location>
        <begin position="107"/>
        <end position="126"/>
    </location>
</feature>
<proteinExistence type="predicted"/>
<keyword evidence="4" id="KW-1185">Reference proteome</keyword>
<keyword evidence="2" id="KW-0472">Membrane</keyword>
<feature type="transmembrane region" description="Helical" evidence="2">
    <location>
        <begin position="332"/>
        <end position="352"/>
    </location>
</feature>
<feature type="transmembrane region" description="Helical" evidence="2">
    <location>
        <begin position="147"/>
        <end position="165"/>
    </location>
</feature>
<reference evidence="3" key="1">
    <citation type="journal article" date="2014" name="Int. J. Syst. Evol. Microbiol.">
        <title>Complete genome sequence of Corynebacterium casei LMG S-19264T (=DSM 44701T), isolated from a smear-ripened cheese.</title>
        <authorList>
            <consortium name="US DOE Joint Genome Institute (JGI-PGF)"/>
            <person name="Walter F."/>
            <person name="Albersmeier A."/>
            <person name="Kalinowski J."/>
            <person name="Ruckert C."/>
        </authorList>
    </citation>
    <scope>NUCLEOTIDE SEQUENCE</scope>
    <source>
        <strain evidence="3">JCM 4059</strain>
    </source>
</reference>
<gene>
    <name evidence="3" type="ORF">GCM10010218_46010</name>
</gene>
<feature type="transmembrane region" description="Helical" evidence="2">
    <location>
        <begin position="41"/>
        <end position="63"/>
    </location>
</feature>
<reference evidence="3" key="2">
    <citation type="submission" date="2020-09" db="EMBL/GenBank/DDBJ databases">
        <authorList>
            <person name="Sun Q."/>
            <person name="Ohkuma M."/>
        </authorList>
    </citation>
    <scope>NUCLEOTIDE SEQUENCE</scope>
    <source>
        <strain evidence="3">JCM 4059</strain>
    </source>
</reference>
<feature type="transmembrane region" description="Helical" evidence="2">
    <location>
        <begin position="235"/>
        <end position="258"/>
    </location>
</feature>